<organism evidence="1 2">
    <name type="scientific">Gossypium arboreum</name>
    <name type="common">Tree cotton</name>
    <name type="synonym">Gossypium nanking</name>
    <dbReference type="NCBI Taxonomy" id="29729"/>
    <lineage>
        <taxon>Eukaryota</taxon>
        <taxon>Viridiplantae</taxon>
        <taxon>Streptophyta</taxon>
        <taxon>Embryophyta</taxon>
        <taxon>Tracheophyta</taxon>
        <taxon>Spermatophyta</taxon>
        <taxon>Magnoliopsida</taxon>
        <taxon>eudicotyledons</taxon>
        <taxon>Gunneridae</taxon>
        <taxon>Pentapetalae</taxon>
        <taxon>rosids</taxon>
        <taxon>malvids</taxon>
        <taxon>Malvales</taxon>
        <taxon>Malvaceae</taxon>
        <taxon>Malvoideae</taxon>
        <taxon>Gossypium</taxon>
    </lineage>
</organism>
<reference evidence="1 2" key="1">
    <citation type="submission" date="2023-03" db="EMBL/GenBank/DDBJ databases">
        <title>WGS of Gossypium arboreum.</title>
        <authorList>
            <person name="Yu D."/>
        </authorList>
    </citation>
    <scope>NUCLEOTIDE SEQUENCE [LARGE SCALE GENOMIC DNA]</scope>
    <source>
        <tissue evidence="1">Leaf</tissue>
    </source>
</reference>
<gene>
    <name evidence="1" type="ORF">PVK06_036105</name>
</gene>
<dbReference type="EMBL" id="JARKNE010000010">
    <property type="protein sequence ID" value="KAK5794855.1"/>
    <property type="molecule type" value="Genomic_DNA"/>
</dbReference>
<evidence type="ECO:0000313" key="1">
    <source>
        <dbReference type="EMBL" id="KAK5794855.1"/>
    </source>
</evidence>
<dbReference type="Proteomes" id="UP001358586">
    <property type="component" value="Chromosome 10"/>
</dbReference>
<name>A0ABR0NIL3_GOSAR</name>
<protein>
    <recommendedName>
        <fullName evidence="3">RNase H type-1 domain-containing protein</fullName>
    </recommendedName>
</protein>
<proteinExistence type="predicted"/>
<evidence type="ECO:0000313" key="2">
    <source>
        <dbReference type="Proteomes" id="UP001358586"/>
    </source>
</evidence>
<evidence type="ECO:0008006" key="3">
    <source>
        <dbReference type="Google" id="ProtNLM"/>
    </source>
</evidence>
<accession>A0ABR0NIL3</accession>
<keyword evidence="2" id="KW-1185">Reference proteome</keyword>
<comment type="caution">
    <text evidence="1">The sequence shown here is derived from an EMBL/GenBank/DDBJ whole genome shotgun (WGS) entry which is preliminary data.</text>
</comment>
<sequence length="129" mass="14488">MGNTWTHLFTNEEVAIGDGNTSTGVVLSKGFRKVTIQSNNLEAIRVLQESLMTDPGITVLKRIQRIFRTEGQWYSKHVSRDLNHAVDCLDKMSLVGKTCLQVFNGAPNEVVEFIQQVKSNDAFAQFILM</sequence>